<feature type="compositionally biased region" description="Gly residues" evidence="1">
    <location>
        <begin position="84"/>
        <end position="94"/>
    </location>
</feature>
<feature type="region of interest" description="Disordered" evidence="1">
    <location>
        <begin position="56"/>
        <end position="101"/>
    </location>
</feature>
<feature type="compositionally biased region" description="Basic residues" evidence="1">
    <location>
        <begin position="7"/>
        <end position="27"/>
    </location>
</feature>
<evidence type="ECO:0000313" key="3">
    <source>
        <dbReference type="Proteomes" id="UP001607303"/>
    </source>
</evidence>
<keyword evidence="3" id="KW-1185">Reference proteome</keyword>
<protein>
    <submittedName>
        <fullName evidence="2">Uncharacterized protein</fullName>
    </submittedName>
</protein>
<gene>
    <name evidence="2" type="ORF">V1477_018719</name>
</gene>
<dbReference type="AlphaFoldDB" id="A0ABD2AW72"/>
<reference evidence="2 3" key="1">
    <citation type="journal article" date="2024" name="Ann. Entomol. Soc. Am.">
        <title>Genomic analyses of the southern and eastern yellowjacket wasps (Hymenoptera: Vespidae) reveal evolutionary signatures of social life.</title>
        <authorList>
            <person name="Catto M.A."/>
            <person name="Caine P.B."/>
            <person name="Orr S.E."/>
            <person name="Hunt B.G."/>
            <person name="Goodisman M.A.D."/>
        </authorList>
    </citation>
    <scope>NUCLEOTIDE SEQUENCE [LARGE SCALE GENOMIC DNA]</scope>
    <source>
        <strain evidence="2">232</strain>
        <tissue evidence="2">Head and thorax</tissue>
    </source>
</reference>
<sequence>MDNYSKILKKKIKERKKERKEKKRKEKKKEIIHLISLSRETSVQCKNINRTFEGFSRCPSQRPECKSWMPKGETETGNATGTKTGTGNGSGSGSGFLWPGNNAPNRFEKLLGDSNVCQNMTWVTHSSNHAT</sequence>
<evidence type="ECO:0000313" key="2">
    <source>
        <dbReference type="EMBL" id="KAL2724858.1"/>
    </source>
</evidence>
<evidence type="ECO:0000256" key="1">
    <source>
        <dbReference type="SAM" id="MobiDB-lite"/>
    </source>
</evidence>
<name>A0ABD2AW72_VESMC</name>
<organism evidence="2 3">
    <name type="scientific">Vespula maculifrons</name>
    <name type="common">Eastern yellow jacket</name>
    <name type="synonym">Wasp</name>
    <dbReference type="NCBI Taxonomy" id="7453"/>
    <lineage>
        <taxon>Eukaryota</taxon>
        <taxon>Metazoa</taxon>
        <taxon>Ecdysozoa</taxon>
        <taxon>Arthropoda</taxon>
        <taxon>Hexapoda</taxon>
        <taxon>Insecta</taxon>
        <taxon>Pterygota</taxon>
        <taxon>Neoptera</taxon>
        <taxon>Endopterygota</taxon>
        <taxon>Hymenoptera</taxon>
        <taxon>Apocrita</taxon>
        <taxon>Aculeata</taxon>
        <taxon>Vespoidea</taxon>
        <taxon>Vespidae</taxon>
        <taxon>Vespinae</taxon>
        <taxon>Vespula</taxon>
    </lineage>
</organism>
<comment type="caution">
    <text evidence="2">The sequence shown here is derived from an EMBL/GenBank/DDBJ whole genome shotgun (WGS) entry which is preliminary data.</text>
</comment>
<proteinExistence type="predicted"/>
<dbReference type="Proteomes" id="UP001607303">
    <property type="component" value="Unassembled WGS sequence"/>
</dbReference>
<feature type="region of interest" description="Disordered" evidence="1">
    <location>
        <begin position="1"/>
        <end position="28"/>
    </location>
</feature>
<accession>A0ABD2AW72</accession>
<dbReference type="EMBL" id="JAYRBN010000112">
    <property type="protein sequence ID" value="KAL2724858.1"/>
    <property type="molecule type" value="Genomic_DNA"/>
</dbReference>